<reference evidence="1" key="1">
    <citation type="journal article" date="2021" name="Proc. Natl. Acad. Sci. U.S.A.">
        <title>A Catalog of Tens of Thousands of Viruses from Human Metagenomes Reveals Hidden Associations with Chronic Diseases.</title>
        <authorList>
            <person name="Tisza M.J."/>
            <person name="Buck C.B."/>
        </authorList>
    </citation>
    <scope>NUCLEOTIDE SEQUENCE</scope>
    <source>
        <strain evidence="1">Ct0wg9</strain>
    </source>
</reference>
<evidence type="ECO:0000313" key="1">
    <source>
        <dbReference type="EMBL" id="DAD93463.1"/>
    </source>
</evidence>
<name>A0A8S5NGI3_9CAUD</name>
<proteinExistence type="predicted"/>
<protein>
    <submittedName>
        <fullName evidence="1">Uncharacterized protein</fullName>
    </submittedName>
</protein>
<organism evidence="1">
    <name type="scientific">Myoviridae sp. ct0wg9</name>
    <dbReference type="NCBI Taxonomy" id="2826600"/>
    <lineage>
        <taxon>Viruses</taxon>
        <taxon>Duplodnaviria</taxon>
        <taxon>Heunggongvirae</taxon>
        <taxon>Uroviricota</taxon>
        <taxon>Caudoviricetes</taxon>
    </lineage>
</organism>
<sequence length="56" mass="6298">MAEKMTKMERHQAYDDILEYCDKIQSLYDLGRVSGTAGTLAMMAEAAEIQQKERGA</sequence>
<dbReference type="EMBL" id="BK015160">
    <property type="protein sequence ID" value="DAD93463.1"/>
    <property type="molecule type" value="Genomic_DNA"/>
</dbReference>
<accession>A0A8S5NGI3</accession>